<keyword evidence="3" id="KW-1133">Transmembrane helix</keyword>
<feature type="transmembrane region" description="Helical" evidence="3">
    <location>
        <begin position="37"/>
        <end position="56"/>
    </location>
</feature>
<protein>
    <submittedName>
        <fullName evidence="5">Drug/metabolite transporter (DMT)-like permease</fullName>
    </submittedName>
</protein>
<evidence type="ECO:0000259" key="4">
    <source>
        <dbReference type="Pfam" id="PF00892"/>
    </source>
</evidence>
<comment type="caution">
    <text evidence="5">The sequence shown here is derived from an EMBL/GenBank/DDBJ whole genome shotgun (WGS) entry which is preliminary data.</text>
</comment>
<dbReference type="EMBL" id="PVTG01000003">
    <property type="protein sequence ID" value="PRY50723.1"/>
    <property type="molecule type" value="Genomic_DNA"/>
</dbReference>
<evidence type="ECO:0000313" key="6">
    <source>
        <dbReference type="Proteomes" id="UP000239210"/>
    </source>
</evidence>
<organism evidence="5 6">
    <name type="scientific">Geodermatophilus tzadiensis</name>
    <dbReference type="NCBI Taxonomy" id="1137988"/>
    <lineage>
        <taxon>Bacteria</taxon>
        <taxon>Bacillati</taxon>
        <taxon>Actinomycetota</taxon>
        <taxon>Actinomycetes</taxon>
        <taxon>Geodermatophilales</taxon>
        <taxon>Geodermatophilaceae</taxon>
        <taxon>Geodermatophilus</taxon>
    </lineage>
</organism>
<feature type="transmembrane region" description="Helical" evidence="3">
    <location>
        <begin position="68"/>
        <end position="86"/>
    </location>
</feature>
<dbReference type="RefSeq" id="WP_211297175.1">
    <property type="nucleotide sequence ID" value="NZ_PVTG01000003.1"/>
</dbReference>
<name>A0A2T0TYK2_9ACTN</name>
<feature type="transmembrane region" description="Helical" evidence="3">
    <location>
        <begin position="98"/>
        <end position="118"/>
    </location>
</feature>
<feature type="transmembrane region" description="Helical" evidence="3">
    <location>
        <begin position="215"/>
        <end position="236"/>
    </location>
</feature>
<accession>A0A2T0TYK2</accession>
<keyword evidence="3" id="KW-0472">Membrane</keyword>
<dbReference type="PANTHER" id="PTHR12715">
    <property type="entry name" value="TRANSPORTER, DRUG/METABOLITE EXPORTER FAMILY"/>
    <property type="match status" value="1"/>
</dbReference>
<keyword evidence="6" id="KW-1185">Reference proteome</keyword>
<sequence>MTRSPAVPVLAAVVVTVLAWASAFIGIRAVGQDLSPGALALGRLLVGTAVLALLSLGRGWVAPTRREWALLVLCGVGWFGVYNVALNAAEQHLDAGTTAMLVNTGPILIAVLAGLVLGEGFPGRLVAGLVVAFAGVLLIGVAGRDGRTDVLGVVLCLLAAVTYAVGVVAQKPVLRRLPPLQVTLTACAVGAVCCLPWSGALAAELAVAPASSVLGTVYLGVVPTALAFSTWAYALARVPAGRLGVTTYLVPPLVVLLSWLLLDEVPPAPAVAGGAVCLAGVALARSRGRVRPAAARGAAGTAPVQGTDAGLPAAGARRSFLRGRRAGPPRAAARRARSAAR</sequence>
<gene>
    <name evidence="5" type="ORF">LY71_103287</name>
</gene>
<feature type="transmembrane region" description="Helical" evidence="3">
    <location>
        <begin position="182"/>
        <end position="203"/>
    </location>
</feature>
<dbReference type="InterPro" id="IPR052756">
    <property type="entry name" value="Alkyne_AA_exporter"/>
</dbReference>
<feature type="transmembrane region" description="Helical" evidence="3">
    <location>
        <begin position="125"/>
        <end position="144"/>
    </location>
</feature>
<evidence type="ECO:0000256" key="3">
    <source>
        <dbReference type="SAM" id="Phobius"/>
    </source>
</evidence>
<dbReference type="PANTHER" id="PTHR12715:SF4">
    <property type="entry name" value="EAMA DOMAIN-CONTAINING PROTEIN"/>
    <property type="match status" value="1"/>
</dbReference>
<feature type="transmembrane region" description="Helical" evidence="3">
    <location>
        <begin position="243"/>
        <end position="262"/>
    </location>
</feature>
<dbReference type="GO" id="GO:0016020">
    <property type="term" value="C:membrane"/>
    <property type="evidence" value="ECO:0007669"/>
    <property type="project" value="InterPro"/>
</dbReference>
<comment type="similarity">
    <text evidence="1">Belongs to the EamA transporter family.</text>
</comment>
<dbReference type="InterPro" id="IPR000620">
    <property type="entry name" value="EamA_dom"/>
</dbReference>
<dbReference type="AlphaFoldDB" id="A0A2T0TYK2"/>
<evidence type="ECO:0000256" key="2">
    <source>
        <dbReference type="SAM" id="MobiDB-lite"/>
    </source>
</evidence>
<feature type="transmembrane region" description="Helical" evidence="3">
    <location>
        <begin position="268"/>
        <end position="286"/>
    </location>
</feature>
<feature type="compositionally biased region" description="Basic residues" evidence="2">
    <location>
        <begin position="319"/>
        <end position="341"/>
    </location>
</feature>
<feature type="domain" description="EamA" evidence="4">
    <location>
        <begin position="151"/>
        <end position="284"/>
    </location>
</feature>
<evidence type="ECO:0000313" key="5">
    <source>
        <dbReference type="EMBL" id="PRY50723.1"/>
    </source>
</evidence>
<feature type="region of interest" description="Disordered" evidence="2">
    <location>
        <begin position="318"/>
        <end position="341"/>
    </location>
</feature>
<feature type="transmembrane region" description="Helical" evidence="3">
    <location>
        <begin position="150"/>
        <end position="170"/>
    </location>
</feature>
<proteinExistence type="inferred from homology"/>
<keyword evidence="3" id="KW-0812">Transmembrane</keyword>
<evidence type="ECO:0000256" key="1">
    <source>
        <dbReference type="ARBA" id="ARBA00007362"/>
    </source>
</evidence>
<dbReference type="InterPro" id="IPR037185">
    <property type="entry name" value="EmrE-like"/>
</dbReference>
<feature type="domain" description="EamA" evidence="4">
    <location>
        <begin position="11"/>
        <end position="139"/>
    </location>
</feature>
<reference evidence="5 6" key="1">
    <citation type="submission" date="2018-03" db="EMBL/GenBank/DDBJ databases">
        <title>Genomic Encyclopedia of Archaeal and Bacterial Type Strains, Phase II (KMG-II): from individual species to whole genera.</title>
        <authorList>
            <person name="Goeker M."/>
        </authorList>
    </citation>
    <scope>NUCLEOTIDE SEQUENCE [LARGE SCALE GENOMIC DNA]</scope>
    <source>
        <strain evidence="5 6">DSM 45416</strain>
    </source>
</reference>
<dbReference type="Pfam" id="PF00892">
    <property type="entry name" value="EamA"/>
    <property type="match status" value="2"/>
</dbReference>
<dbReference type="Gene3D" id="1.10.3730.20">
    <property type="match status" value="1"/>
</dbReference>
<dbReference type="Proteomes" id="UP000239210">
    <property type="component" value="Unassembled WGS sequence"/>
</dbReference>
<dbReference type="SUPFAM" id="SSF103481">
    <property type="entry name" value="Multidrug resistance efflux transporter EmrE"/>
    <property type="match status" value="2"/>
</dbReference>